<dbReference type="Proteomes" id="UP001140206">
    <property type="component" value="Chromosome 5"/>
</dbReference>
<name>A0AAV8CCI6_9POAL</name>
<dbReference type="Pfam" id="PF00657">
    <property type="entry name" value="Lipase_GDSL"/>
    <property type="match status" value="1"/>
</dbReference>
<dbReference type="InterPro" id="IPR001087">
    <property type="entry name" value="GDSL"/>
</dbReference>
<dbReference type="InterPro" id="IPR036514">
    <property type="entry name" value="SGNH_hydro_sf"/>
</dbReference>
<dbReference type="SUPFAM" id="SSF52266">
    <property type="entry name" value="SGNH hydrolase"/>
    <property type="match status" value="1"/>
</dbReference>
<comment type="caution">
    <text evidence="3">The sequence shown here is derived from an EMBL/GenBank/DDBJ whole genome shotgun (WGS) entry which is preliminary data.</text>
</comment>
<dbReference type="Gene3D" id="3.40.50.1110">
    <property type="entry name" value="SGNH hydrolase"/>
    <property type="match status" value="1"/>
</dbReference>
<dbReference type="AlphaFoldDB" id="A0AAV8CCI6"/>
<keyword evidence="4" id="KW-1185">Reference proteome</keyword>
<protein>
    <submittedName>
        <fullName evidence="3">GDSL esterase/lipase</fullName>
    </submittedName>
</protein>
<feature type="signal peptide" evidence="2">
    <location>
        <begin position="1"/>
        <end position="30"/>
    </location>
</feature>
<dbReference type="CDD" id="cd01837">
    <property type="entry name" value="SGNH_plant_lipase_like"/>
    <property type="match status" value="1"/>
</dbReference>
<dbReference type="PANTHER" id="PTHR45642">
    <property type="entry name" value="GDSL ESTERASE/LIPASE EXL3"/>
    <property type="match status" value="1"/>
</dbReference>
<keyword evidence="2" id="KW-0732">Signal</keyword>
<accession>A0AAV8CCI6</accession>
<evidence type="ECO:0000313" key="4">
    <source>
        <dbReference type="Proteomes" id="UP001140206"/>
    </source>
</evidence>
<sequence length="376" mass="42253">MQIKAQKNSLLLLTKITTILFYTWIAETEGKVPALIVFGDSTVDSGNNNVLPTALKANFPPYGRDFMGSGKPTGRFSNGRVATDFYSEMYGLRPFVPAYLDPEYNIGDFAVGVCFASAGTGIDPATAGVLYDPFIRRRRHLLCALLCNSVIPLLKQVELFEEYQARLAGYLGSEMAKQTISEGVYAISIGTNDFIENYFALATPRFLEFTPESYVEFLISLSRDFIIQIYMLGARKIGFTGLSGMGCLPLERNRNPMWGRPCIEEYNKVAREFNSKLQQMTDELCKALPDLQLRVAHLFDFFSNILENPSLYGFEDAQYGCCGTGTFELGYLCNEYTPFTCTDASKYVFWDAVHPTEKTSRIVAEFLMNTTFSKFK</sequence>
<dbReference type="InterPro" id="IPR035669">
    <property type="entry name" value="SGNH_plant_lipase-like"/>
</dbReference>
<reference evidence="3" key="1">
    <citation type="submission" date="2022-08" db="EMBL/GenBank/DDBJ databases">
        <authorList>
            <person name="Marques A."/>
        </authorList>
    </citation>
    <scope>NUCLEOTIDE SEQUENCE</scope>
    <source>
        <strain evidence="3">RhyPub2mFocal</strain>
        <tissue evidence="3">Leaves</tissue>
    </source>
</reference>
<dbReference type="PANTHER" id="PTHR45642:SF62">
    <property type="entry name" value="OS02G0458900 PROTEIN"/>
    <property type="match status" value="1"/>
</dbReference>
<dbReference type="GO" id="GO:0016788">
    <property type="term" value="F:hydrolase activity, acting on ester bonds"/>
    <property type="evidence" value="ECO:0007669"/>
    <property type="project" value="InterPro"/>
</dbReference>
<dbReference type="InterPro" id="IPR050592">
    <property type="entry name" value="GDSL_lipolytic_enzyme"/>
</dbReference>
<evidence type="ECO:0000256" key="1">
    <source>
        <dbReference type="ARBA" id="ARBA00008668"/>
    </source>
</evidence>
<gene>
    <name evidence="3" type="ORF">LUZ62_087393</name>
</gene>
<evidence type="ECO:0000313" key="3">
    <source>
        <dbReference type="EMBL" id="KAJ4752988.1"/>
    </source>
</evidence>
<organism evidence="3 4">
    <name type="scientific">Rhynchospora pubera</name>
    <dbReference type="NCBI Taxonomy" id="906938"/>
    <lineage>
        <taxon>Eukaryota</taxon>
        <taxon>Viridiplantae</taxon>
        <taxon>Streptophyta</taxon>
        <taxon>Embryophyta</taxon>
        <taxon>Tracheophyta</taxon>
        <taxon>Spermatophyta</taxon>
        <taxon>Magnoliopsida</taxon>
        <taxon>Liliopsida</taxon>
        <taxon>Poales</taxon>
        <taxon>Cyperaceae</taxon>
        <taxon>Cyperoideae</taxon>
        <taxon>Rhynchosporeae</taxon>
        <taxon>Rhynchospora</taxon>
    </lineage>
</organism>
<feature type="chain" id="PRO_5043440269" evidence="2">
    <location>
        <begin position="31"/>
        <end position="376"/>
    </location>
</feature>
<proteinExistence type="inferred from homology"/>
<comment type="similarity">
    <text evidence="1">Belongs to the 'GDSL' lipolytic enzyme family.</text>
</comment>
<evidence type="ECO:0000256" key="2">
    <source>
        <dbReference type="SAM" id="SignalP"/>
    </source>
</evidence>
<dbReference type="EMBL" id="JAMFTS010000005">
    <property type="protein sequence ID" value="KAJ4752988.1"/>
    <property type="molecule type" value="Genomic_DNA"/>
</dbReference>